<comment type="caution">
    <text evidence="2">The sequence shown here is derived from an EMBL/GenBank/DDBJ whole genome shotgun (WGS) entry which is preliminary data.</text>
</comment>
<dbReference type="Proteomes" id="UP000447434">
    <property type="component" value="Chromosome 13"/>
</dbReference>
<name>A0A6A4PHM4_LUPAL</name>
<evidence type="ECO:0000256" key="1">
    <source>
        <dbReference type="SAM" id="MobiDB-lite"/>
    </source>
</evidence>
<feature type="region of interest" description="Disordered" evidence="1">
    <location>
        <begin position="1"/>
        <end position="21"/>
    </location>
</feature>
<reference evidence="3" key="1">
    <citation type="journal article" date="2020" name="Nat. Commun.">
        <title>Genome sequence of the cluster root forming white lupin.</title>
        <authorList>
            <person name="Hufnagel B."/>
            <person name="Marques A."/>
            <person name="Soriano A."/>
            <person name="Marques L."/>
            <person name="Divol F."/>
            <person name="Doumas P."/>
            <person name="Sallet E."/>
            <person name="Mancinotti D."/>
            <person name="Carrere S."/>
            <person name="Marande W."/>
            <person name="Arribat S."/>
            <person name="Keller J."/>
            <person name="Huneau C."/>
            <person name="Blein T."/>
            <person name="Aime D."/>
            <person name="Laguerre M."/>
            <person name="Taylor J."/>
            <person name="Schubert V."/>
            <person name="Nelson M."/>
            <person name="Geu-Flores F."/>
            <person name="Crespi M."/>
            <person name="Gallardo-Guerrero K."/>
            <person name="Delaux P.-M."/>
            <person name="Salse J."/>
            <person name="Berges H."/>
            <person name="Guyot R."/>
            <person name="Gouzy J."/>
            <person name="Peret B."/>
        </authorList>
    </citation>
    <scope>NUCLEOTIDE SEQUENCE [LARGE SCALE GENOMIC DNA]</scope>
    <source>
        <strain evidence="3">cv. Amiga</strain>
    </source>
</reference>
<organism evidence="2 3">
    <name type="scientific">Lupinus albus</name>
    <name type="common">White lupine</name>
    <name type="synonym">Lupinus termis</name>
    <dbReference type="NCBI Taxonomy" id="3870"/>
    <lineage>
        <taxon>Eukaryota</taxon>
        <taxon>Viridiplantae</taxon>
        <taxon>Streptophyta</taxon>
        <taxon>Embryophyta</taxon>
        <taxon>Tracheophyta</taxon>
        <taxon>Spermatophyta</taxon>
        <taxon>Magnoliopsida</taxon>
        <taxon>eudicotyledons</taxon>
        <taxon>Gunneridae</taxon>
        <taxon>Pentapetalae</taxon>
        <taxon>rosids</taxon>
        <taxon>fabids</taxon>
        <taxon>Fabales</taxon>
        <taxon>Fabaceae</taxon>
        <taxon>Papilionoideae</taxon>
        <taxon>50 kb inversion clade</taxon>
        <taxon>genistoids sensu lato</taxon>
        <taxon>core genistoids</taxon>
        <taxon>Genisteae</taxon>
        <taxon>Lupinus</taxon>
    </lineage>
</organism>
<feature type="compositionally biased region" description="Basic and acidic residues" evidence="1">
    <location>
        <begin position="1"/>
        <end position="12"/>
    </location>
</feature>
<proteinExistence type="predicted"/>
<accession>A0A6A4PHM4</accession>
<gene>
    <name evidence="2" type="ORF">Lalb_Chr13g0292681</name>
</gene>
<dbReference type="EMBL" id="WOCE01000013">
    <property type="protein sequence ID" value="KAE9600967.1"/>
    <property type="molecule type" value="Genomic_DNA"/>
</dbReference>
<dbReference type="AlphaFoldDB" id="A0A6A4PHM4"/>
<evidence type="ECO:0000313" key="2">
    <source>
        <dbReference type="EMBL" id="KAE9600967.1"/>
    </source>
</evidence>
<keyword evidence="3" id="KW-1185">Reference proteome</keyword>
<evidence type="ECO:0000313" key="3">
    <source>
        <dbReference type="Proteomes" id="UP000447434"/>
    </source>
</evidence>
<sequence>MAANKVIDHTHQEPLSPRKKMHETHSFWQGLGHMFNDIIHIPLSLVMQ</sequence>
<protein>
    <submittedName>
        <fullName evidence="2">Uncharacterized protein</fullName>
    </submittedName>
</protein>